<organism evidence="1 2">
    <name type="scientific">Cucumis melo var. makuwa</name>
    <name type="common">Oriental melon</name>
    <dbReference type="NCBI Taxonomy" id="1194695"/>
    <lineage>
        <taxon>Eukaryota</taxon>
        <taxon>Viridiplantae</taxon>
        <taxon>Streptophyta</taxon>
        <taxon>Embryophyta</taxon>
        <taxon>Tracheophyta</taxon>
        <taxon>Spermatophyta</taxon>
        <taxon>Magnoliopsida</taxon>
        <taxon>eudicotyledons</taxon>
        <taxon>Gunneridae</taxon>
        <taxon>Pentapetalae</taxon>
        <taxon>rosids</taxon>
        <taxon>fabids</taxon>
        <taxon>Cucurbitales</taxon>
        <taxon>Cucurbitaceae</taxon>
        <taxon>Benincaseae</taxon>
        <taxon>Cucumis</taxon>
    </lineage>
</organism>
<accession>A0A5D3BHJ3</accession>
<comment type="caution">
    <text evidence="1">The sequence shown here is derived from an EMBL/GenBank/DDBJ whole genome shotgun (WGS) entry which is preliminary data.</text>
</comment>
<sequence length="136" mass="14716">MPEADPTHASSSRPELRPFRVEPHAGAPVLVLEPSFPAELPLIFASLAEPIEPPNSLFCPVLTHIFRTFAAWGSVWLLLRFVDPSVLGIPLGIIKDQLVPTGAHVARIRGRANLGAEAEVGTRASWRVTRSDRGGP</sequence>
<reference evidence="1 2" key="1">
    <citation type="submission" date="2019-08" db="EMBL/GenBank/DDBJ databases">
        <title>Draft genome sequences of two oriental melons (Cucumis melo L. var makuwa).</title>
        <authorList>
            <person name="Kwon S.-Y."/>
        </authorList>
    </citation>
    <scope>NUCLEOTIDE SEQUENCE [LARGE SCALE GENOMIC DNA]</scope>
    <source>
        <strain evidence="2">cv. Chang Bougi</strain>
        <tissue evidence="1">Leaf</tissue>
    </source>
</reference>
<dbReference type="Proteomes" id="UP000321947">
    <property type="component" value="Unassembled WGS sequence"/>
</dbReference>
<evidence type="ECO:0000313" key="2">
    <source>
        <dbReference type="Proteomes" id="UP000321947"/>
    </source>
</evidence>
<gene>
    <name evidence="1" type="ORF">E5676_scaffold909G00080</name>
</gene>
<evidence type="ECO:0000313" key="1">
    <source>
        <dbReference type="EMBL" id="TYJ98121.1"/>
    </source>
</evidence>
<name>A0A5D3BHJ3_CUCMM</name>
<proteinExistence type="predicted"/>
<dbReference type="AlphaFoldDB" id="A0A5D3BHJ3"/>
<dbReference type="EMBL" id="SSTD01018231">
    <property type="protein sequence ID" value="TYJ98121.1"/>
    <property type="molecule type" value="Genomic_DNA"/>
</dbReference>
<protein>
    <submittedName>
        <fullName evidence="1">Uncharacterized protein</fullName>
    </submittedName>
</protein>